<dbReference type="InterPro" id="IPR050130">
    <property type="entry name" value="ClpA_ClpB"/>
</dbReference>
<feature type="domain" description="AAA+ ATPase" evidence="5">
    <location>
        <begin position="70"/>
        <end position="213"/>
    </location>
</feature>
<dbReference type="AlphaFoldDB" id="X0TAQ8"/>
<dbReference type="Pfam" id="PF07724">
    <property type="entry name" value="AAA_2"/>
    <property type="match status" value="1"/>
</dbReference>
<dbReference type="GO" id="GO:0034605">
    <property type="term" value="P:cellular response to heat"/>
    <property type="evidence" value="ECO:0007669"/>
    <property type="project" value="TreeGrafter"/>
</dbReference>
<dbReference type="EMBL" id="BARS01006216">
    <property type="protein sequence ID" value="GAF84406.1"/>
    <property type="molecule type" value="Genomic_DNA"/>
</dbReference>
<comment type="caution">
    <text evidence="6">The sequence shown here is derived from an EMBL/GenBank/DDBJ whole genome shotgun (WGS) entry which is preliminary data.</text>
</comment>
<evidence type="ECO:0000256" key="4">
    <source>
        <dbReference type="SAM" id="MobiDB-lite"/>
    </source>
</evidence>
<evidence type="ECO:0000313" key="6">
    <source>
        <dbReference type="EMBL" id="GAF84406.1"/>
    </source>
</evidence>
<dbReference type="InterPro" id="IPR028299">
    <property type="entry name" value="ClpA/B_CS2"/>
</dbReference>
<keyword evidence="3" id="KW-0143">Chaperone</keyword>
<evidence type="ECO:0000256" key="2">
    <source>
        <dbReference type="ARBA" id="ARBA00022840"/>
    </source>
</evidence>
<dbReference type="SUPFAM" id="SSF52540">
    <property type="entry name" value="P-loop containing nucleoside triphosphate hydrolases"/>
    <property type="match status" value="2"/>
</dbReference>
<evidence type="ECO:0000256" key="3">
    <source>
        <dbReference type="ARBA" id="ARBA00023186"/>
    </source>
</evidence>
<accession>X0TAQ8</accession>
<dbReference type="PROSITE" id="PS00871">
    <property type="entry name" value="CLPAB_2"/>
    <property type="match status" value="1"/>
</dbReference>
<dbReference type="InterPro" id="IPR003593">
    <property type="entry name" value="AAA+_ATPase"/>
</dbReference>
<dbReference type="InterPro" id="IPR027417">
    <property type="entry name" value="P-loop_NTPase"/>
</dbReference>
<feature type="non-terminal residue" evidence="6">
    <location>
        <position position="420"/>
    </location>
</feature>
<dbReference type="InterPro" id="IPR041546">
    <property type="entry name" value="ClpA/ClpB_AAA_lid"/>
</dbReference>
<dbReference type="CDD" id="cd19499">
    <property type="entry name" value="RecA-like_ClpB_Hsp104-like"/>
    <property type="match status" value="1"/>
</dbReference>
<feature type="region of interest" description="Disordered" evidence="4">
    <location>
        <begin position="1"/>
        <end position="27"/>
    </location>
</feature>
<dbReference type="PANTHER" id="PTHR11638:SF111">
    <property type="entry name" value="ATP-DEPENDENT CLP PROTEASE ATP-BINDING SUBUNIT CLPA"/>
    <property type="match status" value="1"/>
</dbReference>
<dbReference type="GO" id="GO:0016887">
    <property type="term" value="F:ATP hydrolysis activity"/>
    <property type="evidence" value="ECO:0007669"/>
    <property type="project" value="InterPro"/>
</dbReference>
<dbReference type="Gene3D" id="1.10.8.60">
    <property type="match status" value="1"/>
</dbReference>
<feature type="compositionally biased region" description="Gly residues" evidence="4">
    <location>
        <begin position="7"/>
        <end position="24"/>
    </location>
</feature>
<sequence length="420" mass="45306">MSKLTGARGGGTPSPAGGEIGAGEPGEASADPLAAYAADLTARAAAGKLDPLIGRGPELDRITQILARRRKNNPIFVGETGVGKTALAEGLALRIHEGRVPEDLQDAEIFALDLGALLAGTRYRGDFEERFKALITALDEREKPILFVDEIHAILGAGSAQGGTVDASNMLKPLLASGELRCMGSTTYQDYRHFERDRALSRRFQRVDVKEPTSDEAVRILQGLAPSYEEHHGVRFTVPALKACVDLSVRHLTDRFLPDKAIDVMDETGAAVRLRPAGKRRKQVGVRDIEEVVARMANIPAARATGSDRERLENLEADLHRTVFGQEAAISTVVRAVKRGRAGLSGPERPIGCFLFTGPTGVGKTELSKQLAKSLGVPFLRFDMSEYMEKHSVSRLIGAPPGYVGYDQGGQLIEGIRKQP</sequence>
<dbReference type="InterPro" id="IPR018368">
    <property type="entry name" value="ClpA/B_CS1"/>
</dbReference>
<gene>
    <name evidence="6" type="ORF">S01H1_12142</name>
</gene>
<keyword evidence="1" id="KW-0547">Nucleotide-binding</keyword>
<dbReference type="GO" id="GO:0005524">
    <property type="term" value="F:ATP binding"/>
    <property type="evidence" value="ECO:0007669"/>
    <property type="project" value="UniProtKB-KW"/>
</dbReference>
<dbReference type="Pfam" id="PF00004">
    <property type="entry name" value="AAA"/>
    <property type="match status" value="1"/>
</dbReference>
<reference evidence="6" key="1">
    <citation type="journal article" date="2014" name="Front. Microbiol.">
        <title>High frequency of phylogenetically diverse reductive dehalogenase-homologous genes in deep subseafloor sedimentary metagenomes.</title>
        <authorList>
            <person name="Kawai M."/>
            <person name="Futagami T."/>
            <person name="Toyoda A."/>
            <person name="Takaki Y."/>
            <person name="Nishi S."/>
            <person name="Hori S."/>
            <person name="Arai W."/>
            <person name="Tsubouchi T."/>
            <person name="Morono Y."/>
            <person name="Uchiyama I."/>
            <person name="Ito T."/>
            <person name="Fujiyama A."/>
            <person name="Inagaki F."/>
            <person name="Takami H."/>
        </authorList>
    </citation>
    <scope>NUCLEOTIDE SEQUENCE</scope>
    <source>
        <strain evidence="6">Expedition CK06-06</strain>
    </source>
</reference>
<dbReference type="CDD" id="cd00009">
    <property type="entry name" value="AAA"/>
    <property type="match status" value="1"/>
</dbReference>
<dbReference type="InterPro" id="IPR003959">
    <property type="entry name" value="ATPase_AAA_core"/>
</dbReference>
<proteinExistence type="predicted"/>
<protein>
    <recommendedName>
        <fullName evidence="5">AAA+ ATPase domain-containing protein</fullName>
    </recommendedName>
</protein>
<dbReference type="PANTHER" id="PTHR11638">
    <property type="entry name" value="ATP-DEPENDENT CLP PROTEASE"/>
    <property type="match status" value="1"/>
</dbReference>
<dbReference type="PROSITE" id="PS00870">
    <property type="entry name" value="CLPAB_1"/>
    <property type="match status" value="1"/>
</dbReference>
<evidence type="ECO:0000259" key="5">
    <source>
        <dbReference type="SMART" id="SM00382"/>
    </source>
</evidence>
<dbReference type="PRINTS" id="PR00300">
    <property type="entry name" value="CLPPROTEASEA"/>
</dbReference>
<keyword evidence="2" id="KW-0067">ATP-binding</keyword>
<dbReference type="InterPro" id="IPR001270">
    <property type="entry name" value="ClpA/B"/>
</dbReference>
<evidence type="ECO:0000256" key="1">
    <source>
        <dbReference type="ARBA" id="ARBA00022741"/>
    </source>
</evidence>
<dbReference type="Pfam" id="PF17871">
    <property type="entry name" value="AAA_lid_9"/>
    <property type="match status" value="1"/>
</dbReference>
<dbReference type="GO" id="GO:0005737">
    <property type="term" value="C:cytoplasm"/>
    <property type="evidence" value="ECO:0007669"/>
    <property type="project" value="TreeGrafter"/>
</dbReference>
<dbReference type="SMART" id="SM00382">
    <property type="entry name" value="AAA"/>
    <property type="match status" value="1"/>
</dbReference>
<organism evidence="6">
    <name type="scientific">marine sediment metagenome</name>
    <dbReference type="NCBI Taxonomy" id="412755"/>
    <lineage>
        <taxon>unclassified sequences</taxon>
        <taxon>metagenomes</taxon>
        <taxon>ecological metagenomes</taxon>
    </lineage>
</organism>
<name>X0TAQ8_9ZZZZ</name>
<dbReference type="Gene3D" id="3.40.50.300">
    <property type="entry name" value="P-loop containing nucleotide triphosphate hydrolases"/>
    <property type="match status" value="2"/>
</dbReference>